<evidence type="ECO:0000259" key="1">
    <source>
        <dbReference type="Pfam" id="PF09937"/>
    </source>
</evidence>
<dbReference type="AlphaFoldDB" id="A0A9X3X4Q1"/>
<evidence type="ECO:0000313" key="2">
    <source>
        <dbReference type="EMBL" id="MDC3982213.1"/>
    </source>
</evidence>
<feature type="domain" description="DUF2169" evidence="1">
    <location>
        <begin position="28"/>
        <end position="317"/>
    </location>
</feature>
<proteinExistence type="predicted"/>
<sequence length="337" mass="36886">MARNHGFSNASRLAADAVPYRSSSGGTAVIALVKATFVVPQPGAPAVLQDAQPAVRINEVLVDPDAPSRGEESSIRYPSDIGLKKPGADLLIVGDAVPRTKARAADVAVRAKGRTVTLRVHGDRAFVWSPMGLGMSVAAMFERAPVTYERAYGGRSADGTLVDWRNPVGRGVHRNERELDGKLAPCIEDPGVSYRAGQDYLPYGFGALATHWTERKRHAGTFDAGWQRTRMPLPPEDFLDAFFHVAPPALRFEEPFSPGDPVAVLGMSEAGLFNFTVPRLVVKVFEKREDGKTIEHRPRADLLLVEPERSTFELTFREVLRVGRGPGRLREVRVDVD</sequence>
<evidence type="ECO:0000313" key="3">
    <source>
        <dbReference type="Proteomes" id="UP001151081"/>
    </source>
</evidence>
<keyword evidence="3" id="KW-1185">Reference proteome</keyword>
<comment type="caution">
    <text evidence="2">The sequence shown here is derived from an EMBL/GenBank/DDBJ whole genome shotgun (WGS) entry which is preliminary data.</text>
</comment>
<organism evidence="2 3">
    <name type="scientific">Polyangium jinanense</name>
    <dbReference type="NCBI Taxonomy" id="2829994"/>
    <lineage>
        <taxon>Bacteria</taxon>
        <taxon>Pseudomonadati</taxon>
        <taxon>Myxococcota</taxon>
        <taxon>Polyangia</taxon>
        <taxon>Polyangiales</taxon>
        <taxon>Polyangiaceae</taxon>
        <taxon>Polyangium</taxon>
    </lineage>
</organism>
<reference evidence="2 3" key="1">
    <citation type="submission" date="2021-04" db="EMBL/GenBank/DDBJ databases">
        <title>Genome analysis of Polyangium sp.</title>
        <authorList>
            <person name="Li Y."/>
            <person name="Wang J."/>
        </authorList>
    </citation>
    <scope>NUCLEOTIDE SEQUENCE [LARGE SCALE GENOMIC DNA]</scope>
    <source>
        <strain evidence="2 3">SDU14</strain>
    </source>
</reference>
<protein>
    <submittedName>
        <fullName evidence="2">DUF2169 domain-containing protein</fullName>
    </submittedName>
</protein>
<gene>
    <name evidence="2" type="ORF">KEG57_16965</name>
</gene>
<dbReference type="EMBL" id="JAGTJJ010000007">
    <property type="protein sequence ID" value="MDC3982213.1"/>
    <property type="molecule type" value="Genomic_DNA"/>
</dbReference>
<name>A0A9X3X4Q1_9BACT</name>
<dbReference type="RefSeq" id="WP_272420635.1">
    <property type="nucleotide sequence ID" value="NZ_JAGTJJ010000007.1"/>
</dbReference>
<accession>A0A9X3X4Q1</accession>
<dbReference type="Proteomes" id="UP001151081">
    <property type="component" value="Unassembled WGS sequence"/>
</dbReference>
<dbReference type="InterPro" id="IPR018683">
    <property type="entry name" value="DUF2169"/>
</dbReference>
<dbReference type="Pfam" id="PF09937">
    <property type="entry name" value="DUF2169"/>
    <property type="match status" value="1"/>
</dbReference>